<name>A0AAW9QKU7_9CHRO</name>
<dbReference type="AlphaFoldDB" id="A0AAW9QKU7"/>
<evidence type="ECO:0000313" key="2">
    <source>
        <dbReference type="Proteomes" id="UP001328733"/>
    </source>
</evidence>
<comment type="caution">
    <text evidence="1">The sequence shown here is derived from an EMBL/GenBank/DDBJ whole genome shotgun (WGS) entry which is preliminary data.</text>
</comment>
<keyword evidence="2" id="KW-1185">Reference proteome</keyword>
<gene>
    <name evidence="1" type="ORF">V0288_01315</name>
</gene>
<protein>
    <submittedName>
        <fullName evidence="1">Uncharacterized protein</fullName>
    </submittedName>
</protein>
<evidence type="ECO:0000313" key="1">
    <source>
        <dbReference type="EMBL" id="MEG3435745.1"/>
    </source>
</evidence>
<reference evidence="1 2" key="1">
    <citation type="submission" date="2024-01" db="EMBL/GenBank/DDBJ databases">
        <title>Genomic insights into the taxonomy and metabolism of the cyanobacterium Pannus brasiliensis CCIBt3594.</title>
        <authorList>
            <person name="Machado M."/>
            <person name="Botero N.B."/>
            <person name="Andreote A.P.D."/>
            <person name="Feitosa A.M.T."/>
            <person name="Popin R."/>
            <person name="Sivonen K."/>
            <person name="Fiore M.F."/>
        </authorList>
    </citation>
    <scope>NUCLEOTIDE SEQUENCE [LARGE SCALE GENOMIC DNA]</scope>
    <source>
        <strain evidence="1 2">CCIBt3594</strain>
    </source>
</reference>
<organism evidence="1 2">
    <name type="scientific">Pannus brasiliensis CCIBt3594</name>
    <dbReference type="NCBI Taxonomy" id="1427578"/>
    <lineage>
        <taxon>Bacteria</taxon>
        <taxon>Bacillati</taxon>
        <taxon>Cyanobacteriota</taxon>
        <taxon>Cyanophyceae</taxon>
        <taxon>Oscillatoriophycideae</taxon>
        <taxon>Chroococcales</taxon>
        <taxon>Microcystaceae</taxon>
        <taxon>Pannus</taxon>
    </lineage>
</organism>
<dbReference type="EMBL" id="JBAFSM010000002">
    <property type="protein sequence ID" value="MEG3435745.1"/>
    <property type="molecule type" value="Genomic_DNA"/>
</dbReference>
<sequence>MPGSIAGNRDRKAIDRGITRVGNEVEEATILDRPRERVEGQEIQGSGDREHALSRTVGEPLVREMTVNRSLAIREKGLGSIGKRIK</sequence>
<proteinExistence type="predicted"/>
<dbReference type="Proteomes" id="UP001328733">
    <property type="component" value="Unassembled WGS sequence"/>
</dbReference>
<accession>A0AAW9QKU7</accession>
<dbReference type="RefSeq" id="WP_332863197.1">
    <property type="nucleotide sequence ID" value="NZ_JBAFSM010000002.1"/>
</dbReference>